<evidence type="ECO:0000313" key="1">
    <source>
        <dbReference type="EMBL" id="AEG97302.1"/>
    </source>
</evidence>
<evidence type="ECO:0000313" key="2">
    <source>
        <dbReference type="Proteomes" id="UP000008881"/>
    </source>
</evidence>
<dbReference type="EMBL" id="CP002824">
    <property type="protein sequence ID" value="AEG97302.1"/>
    <property type="molecule type" value="Genomic_DNA"/>
</dbReference>
<dbReference type="PATRIC" id="fig|1028307.3.peg.2384"/>
<name>A0A0H3FP60_KLEAK</name>
<dbReference type="KEGG" id="eae:EAE_11940"/>
<dbReference type="GeneID" id="93310572"/>
<gene>
    <name evidence="1" type="ordered locus">EAE_11940</name>
</gene>
<organism evidence="1 2">
    <name type="scientific">Klebsiella aerogenes (strain ATCC 13048 / DSM 30053 / CCUG 1429 / JCM 1235 / KCTC 2190 / NBRC 13534 / NCIMB 10102 / NCTC 10006 / CDC 819-56)</name>
    <name type="common">Enterobacter aerogenes</name>
    <dbReference type="NCBI Taxonomy" id="1028307"/>
    <lineage>
        <taxon>Bacteria</taxon>
        <taxon>Pseudomonadati</taxon>
        <taxon>Pseudomonadota</taxon>
        <taxon>Gammaproteobacteria</taxon>
        <taxon>Enterobacterales</taxon>
        <taxon>Enterobacteriaceae</taxon>
        <taxon>Klebsiella/Raoultella group</taxon>
        <taxon>Klebsiella</taxon>
    </lineage>
</organism>
<dbReference type="Proteomes" id="UP000008881">
    <property type="component" value="Chromosome"/>
</dbReference>
<protein>
    <submittedName>
        <fullName evidence="1">Uncharacterized protein</fullName>
    </submittedName>
</protein>
<accession>A0A0H3FP60</accession>
<dbReference type="HOGENOM" id="CLU_3199257_0_0_6"/>
<dbReference type="AlphaFoldDB" id="A0A0H3FP60"/>
<keyword evidence="2" id="KW-1185">Reference proteome</keyword>
<sequence length="45" mass="4855">MPPVVPPAPVMTCFVGWRLTPYPTYAGYSNVQFGSPDKAQRAAGQ</sequence>
<reference evidence="1 2" key="1">
    <citation type="journal article" date="2012" name="J. Bacteriol.">
        <title>Complete genome sequence of Enterobacter aerogenes KCTC 2190.</title>
        <authorList>
            <person name="Shin S.H."/>
            <person name="Kim S."/>
            <person name="Kim J.Y."/>
            <person name="Lee S."/>
            <person name="Um Y."/>
            <person name="Oh M.K."/>
            <person name="Kim Y.R."/>
            <person name="Lee J."/>
            <person name="Yang K.S."/>
        </authorList>
    </citation>
    <scope>NUCLEOTIDE SEQUENCE [LARGE SCALE GENOMIC DNA]</scope>
    <source>
        <strain evidence="1 2">KCTC 2190</strain>
    </source>
</reference>
<dbReference type="RefSeq" id="WP_015368039.1">
    <property type="nucleotide sequence ID" value="NC_015663.1"/>
</dbReference>
<proteinExistence type="predicted"/>